<dbReference type="PROSITE" id="PS50294">
    <property type="entry name" value="WD_REPEATS_REGION"/>
    <property type="match status" value="1"/>
</dbReference>
<evidence type="ECO:0000256" key="2">
    <source>
        <dbReference type="ARBA" id="ARBA00022737"/>
    </source>
</evidence>
<evidence type="ECO:0000256" key="4">
    <source>
        <dbReference type="SAM" id="Coils"/>
    </source>
</evidence>
<evidence type="ECO:0000313" key="7">
    <source>
        <dbReference type="Proteomes" id="UP000026961"/>
    </source>
</evidence>
<feature type="region of interest" description="Disordered" evidence="5">
    <location>
        <begin position="22"/>
        <end position="50"/>
    </location>
</feature>
<proteinExistence type="predicted"/>
<keyword evidence="1 3" id="KW-0853">WD repeat</keyword>
<dbReference type="AlphaFoldDB" id="A0A0E0A318"/>
<dbReference type="SMART" id="SM00320">
    <property type="entry name" value="WD40"/>
    <property type="match status" value="6"/>
</dbReference>
<dbReference type="Gramene" id="OGLUM05G28060.1">
    <property type="protein sequence ID" value="OGLUM05G28060.1"/>
    <property type="gene ID" value="OGLUM05G28060"/>
</dbReference>
<feature type="repeat" description="WD" evidence="3">
    <location>
        <begin position="872"/>
        <end position="896"/>
    </location>
</feature>
<dbReference type="InterPro" id="IPR019775">
    <property type="entry name" value="WD40_repeat_CS"/>
</dbReference>
<feature type="coiled-coil region" evidence="4">
    <location>
        <begin position="643"/>
        <end position="670"/>
    </location>
</feature>
<evidence type="ECO:0000256" key="1">
    <source>
        <dbReference type="ARBA" id="ARBA00022574"/>
    </source>
</evidence>
<dbReference type="EnsemblPlants" id="OGLUM05G28060.1">
    <property type="protein sequence ID" value="OGLUM05G28060.1"/>
    <property type="gene ID" value="OGLUM05G28060"/>
</dbReference>
<reference evidence="6" key="2">
    <citation type="submission" date="2018-05" db="EMBL/GenBank/DDBJ databases">
        <title>OgluRS3 (Oryza glumaepatula Reference Sequence Version 3).</title>
        <authorList>
            <person name="Zhang J."/>
            <person name="Kudrna D."/>
            <person name="Lee S."/>
            <person name="Talag J."/>
            <person name="Welchert J."/>
            <person name="Wing R.A."/>
        </authorList>
    </citation>
    <scope>NUCLEOTIDE SEQUENCE [LARGE SCALE GENOMIC DNA]</scope>
</reference>
<organism evidence="6">
    <name type="scientific">Oryza glumipatula</name>
    <dbReference type="NCBI Taxonomy" id="40148"/>
    <lineage>
        <taxon>Eukaryota</taxon>
        <taxon>Viridiplantae</taxon>
        <taxon>Streptophyta</taxon>
        <taxon>Embryophyta</taxon>
        <taxon>Tracheophyta</taxon>
        <taxon>Spermatophyta</taxon>
        <taxon>Magnoliopsida</taxon>
        <taxon>Liliopsida</taxon>
        <taxon>Poales</taxon>
        <taxon>Poaceae</taxon>
        <taxon>BOP clade</taxon>
        <taxon>Oryzoideae</taxon>
        <taxon>Oryzeae</taxon>
        <taxon>Oryzinae</taxon>
        <taxon>Oryza</taxon>
    </lineage>
</organism>
<dbReference type="InterPro" id="IPR044630">
    <property type="entry name" value="SPA1/2/3/4"/>
</dbReference>
<dbReference type="PANTHER" id="PTHR44218">
    <property type="entry name" value="PROTEIN SPA1-RELATED 2"/>
    <property type="match status" value="1"/>
</dbReference>
<protein>
    <submittedName>
        <fullName evidence="6">Uncharacterized protein</fullName>
    </submittedName>
</protein>
<keyword evidence="4" id="KW-0175">Coiled coil</keyword>
<sequence>MVVGGARVGVVEMEAATAAEVAGAGSGTDGDLQIKGSKENGQTAEQPAASEALEMPSTPLPLPRDIDWSEHFSFFNSVGGFGGSMDGARGLTSVGLSNSESRPDSVTQTQSCLNNADERVEELTLKNCISSDAQHEVSAGGSTSSGEKPTVMRGLWGNFTRMAWRASDVANREKIAANRADVANLRVGDMPIRENLAVSFGNNMISRNDASNKEMGMSHGDHANNEFNLPFGNQQPYLSPRPNQNEQRVERENALIVSSFSARILDQMRSKNVTPSSGVQSFPFKSVLKGKGVVYQGAREEIQVQGNARTRAPMDKIRKIPNIPQDSMARMDGTIFGSGGNVLKPQCEGTSLRELIKPARQTMSKFEKMHFFKQILDLVDKSHAQGFSLQHLRPSYFTISASNQVKYIGSYGTQDLSAPSKLDIATDDVFNRKRYLDPKVESQDSNGDNASITKYQKVGEQGSIAVRRPVHTFWANHRGGNQSEGVDPGALWQGNSSCTVRERFKAAEPFYGGSMPYAQRLSSSGNQQSVFELRMLEESWYRSPEEISQLKGILPSNIYSLGVLLFEISVIAFCPQIFFQKVLKKLVSVFGYSIQIPVLGLRQGCDLINEGRDLSLLDNKTPVAVNEEDTESGLLLGFLSQLKEEKEMHAAKLSADLASLETDIAEVEKRHSMRMGFSLEDMDVLASSNDLSGASACALGGASLSGLPPSLCRSSIYEERVMRNLEQLENAYYSMRSTIDTSEANIIKRVDNDALRVRQNFHELHSDANAIDEQADPLGCFFDGLCKYARYSRFEVRGILKNADILNSPNVICSLSFDRDEEYFAAAGVSKKIKIFEFDALLNDRVDIHYPLIEMPSKSKLSCVCWNSYIKNYLASTDYDGTVQLWDASSGQGFTQFTEHRKRAWSVSFSEVDPTKLASGSDDCCVKKNCTDTIRNVANVCCVQFSPYSSRMLAFGSADYKIYCYDLRNTRIPWCTISGHGKAVSYVRFLDPETLISASTDNTLKIWDLNRTNSSGLSTDACSMTLSGHTNEKVFSYYKTFPMPITSHKFGSIDPITGQETNDDNQQFVSSVCWRGRSNMVVAANSTGSIKVLELV</sequence>
<accession>A0A0E0A318</accession>
<name>A0A0E0A318_9ORYZ</name>
<dbReference type="Pfam" id="PF00400">
    <property type="entry name" value="WD40"/>
    <property type="match status" value="3"/>
</dbReference>
<dbReference type="SUPFAM" id="SSF50978">
    <property type="entry name" value="WD40 repeat-like"/>
    <property type="match status" value="1"/>
</dbReference>
<dbReference type="InterPro" id="IPR015943">
    <property type="entry name" value="WD40/YVTN_repeat-like_dom_sf"/>
</dbReference>
<dbReference type="GO" id="GO:0009640">
    <property type="term" value="P:photomorphogenesis"/>
    <property type="evidence" value="ECO:0007669"/>
    <property type="project" value="InterPro"/>
</dbReference>
<dbReference type="Gene3D" id="2.130.10.10">
    <property type="entry name" value="YVTN repeat-like/Quinoprotein amine dehydrogenase"/>
    <property type="match status" value="1"/>
</dbReference>
<dbReference type="InterPro" id="IPR036322">
    <property type="entry name" value="WD40_repeat_dom_sf"/>
</dbReference>
<evidence type="ECO:0000256" key="5">
    <source>
        <dbReference type="SAM" id="MobiDB-lite"/>
    </source>
</evidence>
<keyword evidence="2" id="KW-0677">Repeat</keyword>
<dbReference type="Gene3D" id="1.10.510.10">
    <property type="entry name" value="Transferase(Phosphotransferase) domain 1"/>
    <property type="match status" value="1"/>
</dbReference>
<dbReference type="PANTHER" id="PTHR44218:SF6">
    <property type="entry name" value="PROTEIN SUPPRESSOR OF PHYA-105 1"/>
    <property type="match status" value="1"/>
</dbReference>
<dbReference type="PROSITE" id="PS00678">
    <property type="entry name" value="WD_REPEATS_1"/>
    <property type="match status" value="2"/>
</dbReference>
<dbReference type="PROSITE" id="PS50082">
    <property type="entry name" value="WD_REPEATS_2"/>
    <property type="match status" value="2"/>
</dbReference>
<feature type="repeat" description="WD" evidence="3">
    <location>
        <begin position="977"/>
        <end position="1017"/>
    </location>
</feature>
<dbReference type="InterPro" id="IPR011009">
    <property type="entry name" value="Kinase-like_dom_sf"/>
</dbReference>
<evidence type="ECO:0000313" key="6">
    <source>
        <dbReference type="EnsemblPlants" id="OGLUM05G28060.1"/>
    </source>
</evidence>
<evidence type="ECO:0000256" key="3">
    <source>
        <dbReference type="PROSITE-ProRule" id="PRU00221"/>
    </source>
</evidence>
<dbReference type="InterPro" id="IPR001680">
    <property type="entry name" value="WD40_rpt"/>
</dbReference>
<dbReference type="SUPFAM" id="SSF56112">
    <property type="entry name" value="Protein kinase-like (PK-like)"/>
    <property type="match status" value="1"/>
</dbReference>
<keyword evidence="7" id="KW-1185">Reference proteome</keyword>
<reference evidence="6" key="1">
    <citation type="submission" date="2015-04" db="UniProtKB">
        <authorList>
            <consortium name="EnsemblPlants"/>
        </authorList>
    </citation>
    <scope>IDENTIFICATION</scope>
</reference>
<dbReference type="Proteomes" id="UP000026961">
    <property type="component" value="Chromosome 5"/>
</dbReference>